<gene>
    <name evidence="2" type="ORF">GR316_04610</name>
</gene>
<name>A0A8J8MSU1_9RHOB</name>
<keyword evidence="3" id="KW-1185">Reference proteome</keyword>
<reference evidence="2" key="1">
    <citation type="submission" date="2020-01" db="EMBL/GenBank/DDBJ databases">
        <authorList>
            <person name="Yang Y."/>
            <person name="Kwon Y.M."/>
        </authorList>
    </citation>
    <scope>NUCLEOTIDE SEQUENCE</scope>
    <source>
        <strain evidence="2">PG104</strain>
    </source>
</reference>
<dbReference type="Proteomes" id="UP000679284">
    <property type="component" value="Chromosome"/>
</dbReference>
<dbReference type="RefSeq" id="WP_211784860.1">
    <property type="nucleotide sequence ID" value="NZ_CP047289.1"/>
</dbReference>
<evidence type="ECO:0000313" key="2">
    <source>
        <dbReference type="EMBL" id="QUS35613.1"/>
    </source>
</evidence>
<accession>A0A8J8MSU1</accession>
<proteinExistence type="predicted"/>
<evidence type="ECO:0000256" key="1">
    <source>
        <dbReference type="SAM" id="MobiDB-lite"/>
    </source>
</evidence>
<dbReference type="KEGG" id="fap:GR316_04610"/>
<dbReference type="EMBL" id="CP047289">
    <property type="protein sequence ID" value="QUS35613.1"/>
    <property type="molecule type" value="Genomic_DNA"/>
</dbReference>
<sequence>MTRFEYQVIPAPAKGEKTRGVRNPSERYALALAAVMNRVGREGWEFVGAETLPCEEKVGWTRRATVTHNLLVFRRPLQDDTAARIGAVEVSQGAATPLPVANSPEGVARPIGPARQD</sequence>
<organism evidence="2 3">
    <name type="scientific">Falsirhodobacter algicola</name>
    <dbReference type="NCBI Taxonomy" id="2692330"/>
    <lineage>
        <taxon>Bacteria</taxon>
        <taxon>Pseudomonadati</taxon>
        <taxon>Pseudomonadota</taxon>
        <taxon>Alphaproteobacteria</taxon>
        <taxon>Rhodobacterales</taxon>
        <taxon>Paracoccaceae</taxon>
        <taxon>Falsirhodobacter</taxon>
    </lineage>
</organism>
<protein>
    <submittedName>
        <fullName evidence="2">DUF4177 domain-containing protein</fullName>
    </submittedName>
</protein>
<dbReference type="AlphaFoldDB" id="A0A8J8MSU1"/>
<feature type="region of interest" description="Disordered" evidence="1">
    <location>
        <begin position="96"/>
        <end position="117"/>
    </location>
</feature>
<evidence type="ECO:0000313" key="3">
    <source>
        <dbReference type="Proteomes" id="UP000679284"/>
    </source>
</evidence>